<dbReference type="AlphaFoldDB" id="A0A0J7BH94"/>
<dbReference type="InterPro" id="IPR031632">
    <property type="entry name" value="SVIP"/>
</dbReference>
<evidence type="ECO:0000256" key="1">
    <source>
        <dbReference type="ARBA" id="ARBA00022707"/>
    </source>
</evidence>
<organism evidence="5 6">
    <name type="scientific">Coccidioides immitis RMSCC 2394</name>
    <dbReference type="NCBI Taxonomy" id="404692"/>
    <lineage>
        <taxon>Eukaryota</taxon>
        <taxon>Fungi</taxon>
        <taxon>Dikarya</taxon>
        <taxon>Ascomycota</taxon>
        <taxon>Pezizomycotina</taxon>
        <taxon>Eurotiomycetes</taxon>
        <taxon>Eurotiomycetidae</taxon>
        <taxon>Onygenales</taxon>
        <taxon>Onygenaceae</taxon>
        <taxon>Coccidioides</taxon>
    </lineage>
</organism>
<keyword evidence="1" id="KW-0519">Myristate</keyword>
<sequence>MGNLCSKSSNPSDPFAQPGRVLGTSPDSGPSSAPVPQKQTTSRPAVKGGKTLGGSGSTSDQTVEPRNAAARAAEERAAKQNATANKGKLGSQLAAQKAKTQGRTLNELSQTERATRDVDAAETSRRWD</sequence>
<feature type="compositionally biased region" description="Basic and acidic residues" evidence="4">
    <location>
        <begin position="113"/>
        <end position="128"/>
    </location>
</feature>
<evidence type="ECO:0000256" key="4">
    <source>
        <dbReference type="SAM" id="MobiDB-lite"/>
    </source>
</evidence>
<evidence type="ECO:0000256" key="2">
    <source>
        <dbReference type="ARBA" id="ARBA00023139"/>
    </source>
</evidence>
<reference evidence="6" key="1">
    <citation type="journal article" date="2010" name="Genome Res.">
        <title>Population genomic sequencing of Coccidioides fungi reveals recent hybridization and transposon control.</title>
        <authorList>
            <person name="Neafsey D.E."/>
            <person name="Barker B.M."/>
            <person name="Sharpton T.J."/>
            <person name="Stajich J.E."/>
            <person name="Park D.J."/>
            <person name="Whiston E."/>
            <person name="Hung C.-Y."/>
            <person name="McMahan C."/>
            <person name="White J."/>
            <person name="Sykes S."/>
            <person name="Heiman D."/>
            <person name="Young S."/>
            <person name="Zeng Q."/>
            <person name="Abouelleil A."/>
            <person name="Aftuck L."/>
            <person name="Bessette D."/>
            <person name="Brown A."/>
            <person name="FitzGerald M."/>
            <person name="Lui A."/>
            <person name="Macdonald J.P."/>
            <person name="Priest M."/>
            <person name="Orbach M.J."/>
            <person name="Galgiani J.N."/>
            <person name="Kirkland T.N."/>
            <person name="Cole G.T."/>
            <person name="Birren B.W."/>
            <person name="Henn M.R."/>
            <person name="Taylor J.W."/>
            <person name="Rounsley S.D."/>
        </authorList>
    </citation>
    <scope>NUCLEOTIDE SEQUENCE [LARGE SCALE GENOMIC DNA]</scope>
    <source>
        <strain evidence="6">RMSCC 2394</strain>
    </source>
</reference>
<evidence type="ECO:0000256" key="3">
    <source>
        <dbReference type="ARBA" id="ARBA00023288"/>
    </source>
</evidence>
<gene>
    <name evidence="5" type="ORF">CIRG_09837</name>
</gene>
<evidence type="ECO:0000313" key="6">
    <source>
        <dbReference type="Proteomes" id="UP000054565"/>
    </source>
</evidence>
<dbReference type="Pfam" id="PF15811">
    <property type="entry name" value="SVIP"/>
    <property type="match status" value="1"/>
</dbReference>
<accession>A0A0J7BH94</accession>
<dbReference type="OrthoDB" id="5415072at2759"/>
<dbReference type="Proteomes" id="UP000054565">
    <property type="component" value="Unassembled WGS sequence"/>
</dbReference>
<protein>
    <submittedName>
        <fullName evidence="5">Uncharacterized protein</fullName>
    </submittedName>
</protein>
<feature type="region of interest" description="Disordered" evidence="4">
    <location>
        <begin position="1"/>
        <end position="128"/>
    </location>
</feature>
<keyword evidence="3" id="KW-0449">Lipoprotein</keyword>
<feature type="compositionally biased region" description="Polar residues" evidence="4">
    <location>
        <begin position="1"/>
        <end position="12"/>
    </location>
</feature>
<proteinExistence type="predicted"/>
<keyword evidence="2" id="KW-0564">Palmitate</keyword>
<name>A0A0J7BH94_COCIT</name>
<dbReference type="EMBL" id="DS028099">
    <property type="protein sequence ID" value="KMP09667.1"/>
    <property type="molecule type" value="Genomic_DNA"/>
</dbReference>
<feature type="compositionally biased region" description="Polar residues" evidence="4">
    <location>
        <begin position="98"/>
        <end position="112"/>
    </location>
</feature>
<evidence type="ECO:0000313" key="5">
    <source>
        <dbReference type="EMBL" id="KMP09667.1"/>
    </source>
</evidence>